<keyword evidence="2" id="KW-1185">Reference proteome</keyword>
<dbReference type="Proteomes" id="UP000654918">
    <property type="component" value="Unassembled WGS sequence"/>
</dbReference>
<accession>A0A8H6U657</accession>
<dbReference type="AlphaFoldDB" id="A0A8H6U657"/>
<reference evidence="1" key="1">
    <citation type="journal article" date="2020" name="Phytopathology">
        <title>Genome Sequence Resources of Colletotrichum truncatum, C. plurivorum, C. musicola, and C. sojae: Four Species Pathogenic to Soybean (Glycine max).</title>
        <authorList>
            <person name="Rogerio F."/>
            <person name="Boufleur T.R."/>
            <person name="Ciampi-Guillardi M."/>
            <person name="Sukno S.A."/>
            <person name="Thon M.R."/>
            <person name="Massola Junior N.S."/>
            <person name="Baroncelli R."/>
        </authorList>
    </citation>
    <scope>NUCLEOTIDE SEQUENCE</scope>
    <source>
        <strain evidence="1">LFN00145</strain>
    </source>
</reference>
<organism evidence="1 2">
    <name type="scientific">Colletotrichum plurivorum</name>
    <dbReference type="NCBI Taxonomy" id="2175906"/>
    <lineage>
        <taxon>Eukaryota</taxon>
        <taxon>Fungi</taxon>
        <taxon>Dikarya</taxon>
        <taxon>Ascomycota</taxon>
        <taxon>Pezizomycotina</taxon>
        <taxon>Sordariomycetes</taxon>
        <taxon>Hypocreomycetidae</taxon>
        <taxon>Glomerellales</taxon>
        <taxon>Glomerellaceae</taxon>
        <taxon>Colletotrichum</taxon>
        <taxon>Colletotrichum orchidearum species complex</taxon>
    </lineage>
</organism>
<gene>
    <name evidence="1" type="ORF">CPLU01_00161</name>
</gene>
<evidence type="ECO:0000313" key="1">
    <source>
        <dbReference type="EMBL" id="KAF6842068.1"/>
    </source>
</evidence>
<proteinExistence type="predicted"/>
<dbReference type="EMBL" id="WIGO01000001">
    <property type="protein sequence ID" value="KAF6842068.1"/>
    <property type="molecule type" value="Genomic_DNA"/>
</dbReference>
<name>A0A8H6U657_9PEZI</name>
<evidence type="ECO:0000313" key="2">
    <source>
        <dbReference type="Proteomes" id="UP000654918"/>
    </source>
</evidence>
<comment type="caution">
    <text evidence="1">The sequence shown here is derived from an EMBL/GenBank/DDBJ whole genome shotgun (WGS) entry which is preliminary data.</text>
</comment>
<sequence length="182" mass="18859">MQRCSFFAASFPNPISNGSIPLVLSLYGLIESVASFTVPAYQENELTLPPQNGCDGIPAKPAPSQCPPADVRVRGATGSRNATEISASAVSQSAEATGAGTQAQVNNCLLRQNLQDELAPGPACLWRAAAIVILSASLSFGPSLDAGSIAQAFGKTFSVASSRTSVSPEKKRGKLLNLPRDI</sequence>
<protein>
    <submittedName>
        <fullName evidence="1">Uncharacterized protein</fullName>
    </submittedName>
</protein>